<name>A0A6J7ADG9_9ZZZZ</name>
<keyword evidence="4" id="KW-0663">Pyridoxal phosphate</keyword>
<dbReference type="PANTHER" id="PTHR11999">
    <property type="entry name" value="GROUP II PYRIDOXAL-5-PHOSPHATE DECARBOXYLASE"/>
    <property type="match status" value="1"/>
</dbReference>
<gene>
    <name evidence="6" type="ORF">UFOPK3204_00912</name>
</gene>
<dbReference type="SUPFAM" id="SSF53383">
    <property type="entry name" value="PLP-dependent transferases"/>
    <property type="match status" value="1"/>
</dbReference>
<evidence type="ECO:0000256" key="2">
    <source>
        <dbReference type="ARBA" id="ARBA00009533"/>
    </source>
</evidence>
<sequence length="470" mass="50381">MRELPDETRRALDIPADILALDELQMRRLGYEVVDRVVEHLTTIRDQRALTTGDLALLTAQLGGPIPRQGSPISENLATLADIALANQQHGDHPRYFARVPGPSSFPAILGEWLATGMASVASSWGGGSGPSTLENITCGWLRDALGLAPSCEGVLLSGGSMANITAVITARHHTGSGIIYLSDQTHSSIKRGLLAIGQPPADIRVLETDQTFRLNAVDLEAAIKVDLENGLHPMLVIATAGTTNTGAVDDLPSIADICATFNIWLHVDGAYGGPAALCARGRSVLPGLDRADSFVTDPHKWLFQPYDIACLFVKLPGALEDTFAIHPEYLKDVAGGAVEMQNRSLELTRRSRAVKLWLTFRTYGLETLDAAIDRGIGLAEYAQYQVESDDRLEIVTPAALGIVTFAGINCDASDHVRAAAQLTQDGYAAVSSTVLKGRTVLRLCTINPSTTTEDIAGTIDRLAQFLTRK</sequence>
<dbReference type="AlphaFoldDB" id="A0A6J7ADG9"/>
<evidence type="ECO:0000256" key="5">
    <source>
        <dbReference type="ARBA" id="ARBA00023239"/>
    </source>
</evidence>
<dbReference type="GO" id="GO:0030170">
    <property type="term" value="F:pyridoxal phosphate binding"/>
    <property type="evidence" value="ECO:0007669"/>
    <property type="project" value="InterPro"/>
</dbReference>
<dbReference type="InterPro" id="IPR015422">
    <property type="entry name" value="PyrdxlP-dep_Trfase_small"/>
</dbReference>
<comment type="cofactor">
    <cofactor evidence="1">
        <name>pyridoxal 5'-phosphate</name>
        <dbReference type="ChEBI" id="CHEBI:597326"/>
    </cofactor>
</comment>
<dbReference type="Gene3D" id="3.90.1150.10">
    <property type="entry name" value="Aspartate Aminotransferase, domain 1"/>
    <property type="match status" value="1"/>
</dbReference>
<reference evidence="6" key="1">
    <citation type="submission" date="2020-05" db="EMBL/GenBank/DDBJ databases">
        <authorList>
            <person name="Chiriac C."/>
            <person name="Salcher M."/>
            <person name="Ghai R."/>
            <person name="Kavagutti S V."/>
        </authorList>
    </citation>
    <scope>NUCLEOTIDE SEQUENCE</scope>
</reference>
<dbReference type="Gene3D" id="1.20.1340.10">
    <property type="entry name" value="dopa decarboxylase, N-terminal domain"/>
    <property type="match status" value="1"/>
</dbReference>
<evidence type="ECO:0000256" key="1">
    <source>
        <dbReference type="ARBA" id="ARBA00001933"/>
    </source>
</evidence>
<dbReference type="Pfam" id="PF00282">
    <property type="entry name" value="Pyridoxal_deC"/>
    <property type="match status" value="1"/>
</dbReference>
<proteinExistence type="inferred from homology"/>
<dbReference type="PANTHER" id="PTHR11999:SF70">
    <property type="entry name" value="MIP05841P"/>
    <property type="match status" value="1"/>
</dbReference>
<dbReference type="GO" id="GO:0019752">
    <property type="term" value="P:carboxylic acid metabolic process"/>
    <property type="evidence" value="ECO:0007669"/>
    <property type="project" value="InterPro"/>
</dbReference>
<comment type="similarity">
    <text evidence="2">Belongs to the group II decarboxylase family.</text>
</comment>
<organism evidence="6">
    <name type="scientific">freshwater metagenome</name>
    <dbReference type="NCBI Taxonomy" id="449393"/>
    <lineage>
        <taxon>unclassified sequences</taxon>
        <taxon>metagenomes</taxon>
        <taxon>ecological metagenomes</taxon>
    </lineage>
</organism>
<dbReference type="InterPro" id="IPR015421">
    <property type="entry name" value="PyrdxlP-dep_Trfase_major"/>
</dbReference>
<protein>
    <submittedName>
        <fullName evidence="6">Unannotated protein</fullName>
    </submittedName>
</protein>
<evidence type="ECO:0000256" key="3">
    <source>
        <dbReference type="ARBA" id="ARBA00022793"/>
    </source>
</evidence>
<evidence type="ECO:0000313" key="6">
    <source>
        <dbReference type="EMBL" id="CAB4830857.1"/>
    </source>
</evidence>
<dbReference type="GO" id="GO:0006520">
    <property type="term" value="P:amino acid metabolic process"/>
    <property type="evidence" value="ECO:0007669"/>
    <property type="project" value="InterPro"/>
</dbReference>
<keyword evidence="5" id="KW-0456">Lyase</keyword>
<dbReference type="InterPro" id="IPR015424">
    <property type="entry name" value="PyrdxlP-dep_Trfase"/>
</dbReference>
<dbReference type="GO" id="GO:0016831">
    <property type="term" value="F:carboxy-lyase activity"/>
    <property type="evidence" value="ECO:0007669"/>
    <property type="project" value="UniProtKB-KW"/>
</dbReference>
<dbReference type="PRINTS" id="PR00800">
    <property type="entry name" value="YHDCRBOXLASE"/>
</dbReference>
<dbReference type="InterPro" id="IPR010977">
    <property type="entry name" value="Aromatic_deC"/>
</dbReference>
<keyword evidence="3" id="KW-0210">Decarboxylase</keyword>
<accession>A0A6J7ADG9</accession>
<evidence type="ECO:0000256" key="4">
    <source>
        <dbReference type="ARBA" id="ARBA00022898"/>
    </source>
</evidence>
<dbReference type="EMBL" id="CAFABK010000035">
    <property type="protein sequence ID" value="CAB4830857.1"/>
    <property type="molecule type" value="Genomic_DNA"/>
</dbReference>
<dbReference type="Gene3D" id="3.40.640.10">
    <property type="entry name" value="Type I PLP-dependent aspartate aminotransferase-like (Major domain)"/>
    <property type="match status" value="1"/>
</dbReference>
<dbReference type="InterPro" id="IPR002129">
    <property type="entry name" value="PyrdxlP-dep_de-COase"/>
</dbReference>